<evidence type="ECO:0000313" key="2">
    <source>
        <dbReference type="Proteomes" id="UP001227126"/>
    </source>
</evidence>
<dbReference type="RefSeq" id="WP_284487084.1">
    <property type="nucleotide sequence ID" value="NZ_JASNJE010000031.1"/>
</dbReference>
<dbReference type="EMBL" id="JASNJE010000031">
    <property type="protein sequence ID" value="MDK3075153.1"/>
    <property type="molecule type" value="Genomic_DNA"/>
</dbReference>
<dbReference type="Proteomes" id="UP001227126">
    <property type="component" value="Unassembled WGS sequence"/>
</dbReference>
<comment type="caution">
    <text evidence="1">The sequence shown here is derived from an EMBL/GenBank/DDBJ whole genome shotgun (WGS) entry which is preliminary data.</text>
</comment>
<reference evidence="1 2" key="1">
    <citation type="submission" date="2023-05" db="EMBL/GenBank/DDBJ databases">
        <title>Sedimentitalea sp. nov. JM2-8.</title>
        <authorList>
            <person name="Huang J."/>
        </authorList>
    </citation>
    <scope>NUCLEOTIDE SEQUENCE [LARGE SCALE GENOMIC DNA]</scope>
    <source>
        <strain evidence="1 2">JM2-8</strain>
    </source>
</reference>
<evidence type="ECO:0008006" key="3">
    <source>
        <dbReference type="Google" id="ProtNLM"/>
    </source>
</evidence>
<sequence length="356" mass="39893">MYRLDLDPAVADGMDAVGAEMVPGLVWAKTKNYSVMLKPAATEFPSFLEHIRSTIGDLKSDMTVKLPKRFKESVGKLLVLDPADVHIGKLCVESETGVRYDSQIAEHRLVEGCRMLIEKGVANGATSVLLVIGNDIAHIDTPKKTTTSGTPQDVDGTIFTIHRAAQVAYVRVITMALEMGLGVRVIFNPSNHDWVLGFTIAQFIRAWFHDHPNVDVSEYAVSERHRKYVRFGGNIMGFTHGDGAREVDLLPIMTSEVRPHMSEARHLYWYVHHYHHKIRKSLGVRSQSREKDHIGMTVIKSAAGSMEGDNCHIEYVRSPSAPDGWHDRNGYVGRQAVEAFVHCPFDGQDARFTEWF</sequence>
<proteinExistence type="predicted"/>
<gene>
    <name evidence="1" type="ORF">QO034_18860</name>
</gene>
<protein>
    <recommendedName>
        <fullName evidence="3">Beta protein</fullName>
    </recommendedName>
</protein>
<name>A0ABT7FJQ0_9RHOB</name>
<organism evidence="1 2">
    <name type="scientific">Sedimentitalea xiamensis</name>
    <dbReference type="NCBI Taxonomy" id="3050037"/>
    <lineage>
        <taxon>Bacteria</taxon>
        <taxon>Pseudomonadati</taxon>
        <taxon>Pseudomonadota</taxon>
        <taxon>Alphaproteobacteria</taxon>
        <taxon>Rhodobacterales</taxon>
        <taxon>Paracoccaceae</taxon>
        <taxon>Sedimentitalea</taxon>
    </lineage>
</organism>
<evidence type="ECO:0000313" key="1">
    <source>
        <dbReference type="EMBL" id="MDK3075153.1"/>
    </source>
</evidence>
<keyword evidence="2" id="KW-1185">Reference proteome</keyword>
<accession>A0ABT7FJQ0</accession>